<dbReference type="Proteomes" id="UP000808215">
    <property type="component" value="Unassembled WGS sequence"/>
</dbReference>
<proteinExistence type="predicted"/>
<dbReference type="EMBL" id="JADVKH010000018">
    <property type="protein sequence ID" value="MBJ9687552.1"/>
    <property type="molecule type" value="Genomic_DNA"/>
</dbReference>
<reference evidence="1 2" key="1">
    <citation type="submission" date="2020-11" db="EMBL/GenBank/DDBJ databases">
        <title>Enhanced detection system for hospital associated transmission using whole genome sequencing surveillance.</title>
        <authorList>
            <person name="Harrison L.H."/>
            <person name="Van Tyne D."/>
            <person name="Marsh J.W."/>
            <person name="Griffith M.P."/>
            <person name="Snyder D.J."/>
            <person name="Cooper V.S."/>
            <person name="Mustapha M."/>
        </authorList>
    </citation>
    <scope>NUCLEOTIDE SEQUENCE [LARGE SCALE GENOMIC DNA]</scope>
    <source>
        <strain evidence="1 2">BC00020</strain>
    </source>
</reference>
<comment type="caution">
    <text evidence="1">The sequence shown here is derived from an EMBL/GenBank/DDBJ whole genome shotgun (WGS) entry which is preliminary data.</text>
</comment>
<accession>A0ABS1ATY0</accession>
<dbReference type="RefSeq" id="WP_200091343.1">
    <property type="nucleotide sequence ID" value="NZ_JADVKH010000018.1"/>
</dbReference>
<gene>
    <name evidence="1" type="ORF">I5589_10730</name>
</gene>
<sequence length="105" mass="11716">MSIVGSFAERRLLNYLGSFRYFNAFPNPKVFPMNAPTVEALSAAARAGITVINRDGSTRRIRGATASVGTSVVDVFFDPQHGTYVWTVDGIERSVEWVRWFLEAE</sequence>
<evidence type="ECO:0000313" key="1">
    <source>
        <dbReference type="EMBL" id="MBJ9687552.1"/>
    </source>
</evidence>
<evidence type="ECO:0000313" key="2">
    <source>
        <dbReference type="Proteomes" id="UP000808215"/>
    </source>
</evidence>
<protein>
    <submittedName>
        <fullName evidence="1">Uncharacterized protein</fullName>
    </submittedName>
</protein>
<keyword evidence="2" id="KW-1185">Reference proteome</keyword>
<name>A0ABS1ATY0_BURVI</name>
<organism evidence="1 2">
    <name type="scientific">Burkholderia vietnamiensis</name>
    <dbReference type="NCBI Taxonomy" id="60552"/>
    <lineage>
        <taxon>Bacteria</taxon>
        <taxon>Pseudomonadati</taxon>
        <taxon>Pseudomonadota</taxon>
        <taxon>Betaproteobacteria</taxon>
        <taxon>Burkholderiales</taxon>
        <taxon>Burkholderiaceae</taxon>
        <taxon>Burkholderia</taxon>
        <taxon>Burkholderia cepacia complex</taxon>
    </lineage>
</organism>